<dbReference type="PROSITE" id="PS51186">
    <property type="entry name" value="GNAT"/>
    <property type="match status" value="1"/>
</dbReference>
<keyword evidence="1" id="KW-0808">Transferase</keyword>
<dbReference type="SUPFAM" id="SSF55729">
    <property type="entry name" value="Acyl-CoA N-acyltransferases (Nat)"/>
    <property type="match status" value="1"/>
</dbReference>
<dbReference type="InterPro" id="IPR050680">
    <property type="entry name" value="YpeA/RimI_acetyltransf"/>
</dbReference>
<keyword evidence="5" id="KW-1185">Reference proteome</keyword>
<evidence type="ECO:0000313" key="5">
    <source>
        <dbReference type="Proteomes" id="UP000295689"/>
    </source>
</evidence>
<evidence type="ECO:0000313" key="4">
    <source>
        <dbReference type="EMBL" id="TCN24371.1"/>
    </source>
</evidence>
<sequence length="165" mass="18544">MNIRLLTPEDANLYRDIRLAALKSNPAAFAASYEEEFLLPQSVFEERLQQGDTFTYGAFEGARLAGVVTLVREKKLKLRHRTSIFALFVSPAFRGKGGGEMLMNEAITKAGKLEGVEQVYLTVAANNEAAINLYKNLKFQTYGRDKKAIKQGDQYLDENLMVLFL</sequence>
<keyword evidence="4" id="KW-0689">Ribosomal protein</keyword>
<comment type="caution">
    <text evidence="4">The sequence shown here is derived from an EMBL/GenBank/DDBJ whole genome shotgun (WGS) entry which is preliminary data.</text>
</comment>
<organism evidence="4 5">
    <name type="scientific">Mesobacillus foraminis</name>
    <dbReference type="NCBI Taxonomy" id="279826"/>
    <lineage>
        <taxon>Bacteria</taxon>
        <taxon>Bacillati</taxon>
        <taxon>Bacillota</taxon>
        <taxon>Bacilli</taxon>
        <taxon>Bacillales</taxon>
        <taxon>Bacillaceae</taxon>
        <taxon>Mesobacillus</taxon>
    </lineage>
</organism>
<accession>A0A4R2BBS7</accession>
<gene>
    <name evidence="4" type="ORF">EV146_10765</name>
</gene>
<protein>
    <submittedName>
        <fullName evidence="4">Ribosomal protein S18 acetylase RimI-like enzyme</fullName>
    </submittedName>
</protein>
<evidence type="ECO:0000256" key="1">
    <source>
        <dbReference type="ARBA" id="ARBA00022679"/>
    </source>
</evidence>
<dbReference type="InterPro" id="IPR000182">
    <property type="entry name" value="GNAT_dom"/>
</dbReference>
<dbReference type="GO" id="GO:0005840">
    <property type="term" value="C:ribosome"/>
    <property type="evidence" value="ECO:0007669"/>
    <property type="project" value="UniProtKB-KW"/>
</dbReference>
<dbReference type="CDD" id="cd04301">
    <property type="entry name" value="NAT_SF"/>
    <property type="match status" value="1"/>
</dbReference>
<dbReference type="InterPro" id="IPR016181">
    <property type="entry name" value="Acyl_CoA_acyltransferase"/>
</dbReference>
<dbReference type="AlphaFoldDB" id="A0A4R2BBS7"/>
<dbReference type="GO" id="GO:0016747">
    <property type="term" value="F:acyltransferase activity, transferring groups other than amino-acyl groups"/>
    <property type="evidence" value="ECO:0007669"/>
    <property type="project" value="InterPro"/>
</dbReference>
<dbReference type="PANTHER" id="PTHR43420:SF12">
    <property type="entry name" value="N-ACETYLTRANSFERASE DOMAIN-CONTAINING PROTEIN"/>
    <property type="match status" value="1"/>
</dbReference>
<proteinExistence type="predicted"/>
<dbReference type="Proteomes" id="UP000295689">
    <property type="component" value="Unassembled WGS sequence"/>
</dbReference>
<dbReference type="RefSeq" id="WP_132007058.1">
    <property type="nucleotide sequence ID" value="NZ_JABUHM010000005.1"/>
</dbReference>
<keyword evidence="2" id="KW-0012">Acyltransferase</keyword>
<keyword evidence="4" id="KW-0687">Ribonucleoprotein</keyword>
<reference evidence="4 5" key="1">
    <citation type="journal article" date="2015" name="Stand. Genomic Sci.">
        <title>Genomic Encyclopedia of Bacterial and Archaeal Type Strains, Phase III: the genomes of soil and plant-associated and newly described type strains.</title>
        <authorList>
            <person name="Whitman W.B."/>
            <person name="Woyke T."/>
            <person name="Klenk H.P."/>
            <person name="Zhou Y."/>
            <person name="Lilburn T.G."/>
            <person name="Beck B.J."/>
            <person name="De Vos P."/>
            <person name="Vandamme P."/>
            <person name="Eisen J.A."/>
            <person name="Garrity G."/>
            <person name="Hugenholtz P."/>
            <person name="Kyrpides N.C."/>
        </authorList>
    </citation>
    <scope>NUCLEOTIDE SEQUENCE [LARGE SCALE GENOMIC DNA]</scope>
    <source>
        <strain evidence="4 5">CV53</strain>
    </source>
</reference>
<dbReference type="Gene3D" id="3.40.630.30">
    <property type="match status" value="1"/>
</dbReference>
<feature type="domain" description="N-acetyltransferase" evidence="3">
    <location>
        <begin position="1"/>
        <end position="165"/>
    </location>
</feature>
<evidence type="ECO:0000259" key="3">
    <source>
        <dbReference type="PROSITE" id="PS51186"/>
    </source>
</evidence>
<dbReference type="PANTHER" id="PTHR43420">
    <property type="entry name" value="ACETYLTRANSFERASE"/>
    <property type="match status" value="1"/>
</dbReference>
<dbReference type="Pfam" id="PF00583">
    <property type="entry name" value="Acetyltransf_1"/>
    <property type="match status" value="1"/>
</dbReference>
<dbReference type="EMBL" id="SLVV01000007">
    <property type="protein sequence ID" value="TCN24371.1"/>
    <property type="molecule type" value="Genomic_DNA"/>
</dbReference>
<evidence type="ECO:0000256" key="2">
    <source>
        <dbReference type="ARBA" id="ARBA00023315"/>
    </source>
</evidence>
<name>A0A4R2BBS7_9BACI</name>